<dbReference type="Proteomes" id="UP001501747">
    <property type="component" value="Unassembled WGS sequence"/>
</dbReference>
<dbReference type="RefSeq" id="WP_344875398.1">
    <property type="nucleotide sequence ID" value="NZ_BAABAL010000009.1"/>
</dbReference>
<sequence>MNRFPWLPAYALPISSEFGDRALPIARWALLAVSVVCAVLGPVVNPEFAPPWWVLTTAALVLAVLALFTRRNGIVPWDMTWLARQDGHVGLVETTESIPHGVSAIWLDSSAVSVAQGLRARAVLTAATGVIAASGRDPGYYGFPTAEDADLDDAPNISDLVIAWDGAGAFWGPVPPEWREAVFRDLGVEQEPVSTAAIIPLDMRITRRDLRSIAHAGVASAAMLETVFATHSLPDEADHALDLGLTRCWPSRVDGLSTVELHELGKDRLLAALRADLAAQVERDHGEPSLAEWSKRWTERLDSLALKENLAETEAPENTAPRPELSTVARAALLVCASSTDLHVAPMRSDLAPLGVPAAPKTEVLWSGSKPWRWANTLVTVLTLVVTIGALTAVFGE</sequence>
<reference evidence="3" key="1">
    <citation type="journal article" date="2019" name="Int. J. Syst. Evol. Microbiol.">
        <title>The Global Catalogue of Microorganisms (GCM) 10K type strain sequencing project: providing services to taxonomists for standard genome sequencing and annotation.</title>
        <authorList>
            <consortium name="The Broad Institute Genomics Platform"/>
            <consortium name="The Broad Institute Genome Sequencing Center for Infectious Disease"/>
            <person name="Wu L."/>
            <person name="Ma J."/>
        </authorList>
    </citation>
    <scope>NUCLEOTIDE SEQUENCE [LARGE SCALE GENOMIC DNA]</scope>
    <source>
        <strain evidence="3">JCM 17342</strain>
    </source>
</reference>
<keyword evidence="1" id="KW-1133">Transmembrane helix</keyword>
<keyword evidence="1" id="KW-0472">Membrane</keyword>
<evidence type="ECO:0000313" key="2">
    <source>
        <dbReference type="EMBL" id="GAA4007480.1"/>
    </source>
</evidence>
<dbReference type="EMBL" id="BAABAL010000009">
    <property type="protein sequence ID" value="GAA4007480.1"/>
    <property type="molecule type" value="Genomic_DNA"/>
</dbReference>
<keyword evidence="1" id="KW-0812">Transmembrane</keyword>
<name>A0ABP7S6K9_9PSEU</name>
<keyword evidence="3" id="KW-1185">Reference proteome</keyword>
<evidence type="ECO:0000256" key="1">
    <source>
        <dbReference type="SAM" id="Phobius"/>
    </source>
</evidence>
<comment type="caution">
    <text evidence="2">The sequence shown here is derived from an EMBL/GenBank/DDBJ whole genome shotgun (WGS) entry which is preliminary data.</text>
</comment>
<evidence type="ECO:0000313" key="3">
    <source>
        <dbReference type="Proteomes" id="UP001501747"/>
    </source>
</evidence>
<proteinExistence type="predicted"/>
<feature type="transmembrane region" description="Helical" evidence="1">
    <location>
        <begin position="374"/>
        <end position="395"/>
    </location>
</feature>
<gene>
    <name evidence="2" type="ORF">GCM10022247_31950</name>
</gene>
<accession>A0ABP7S6K9</accession>
<evidence type="ECO:0008006" key="4">
    <source>
        <dbReference type="Google" id="ProtNLM"/>
    </source>
</evidence>
<feature type="transmembrane region" description="Helical" evidence="1">
    <location>
        <begin position="25"/>
        <end position="44"/>
    </location>
</feature>
<organism evidence="2 3">
    <name type="scientific">Allokutzneria multivorans</name>
    <dbReference type="NCBI Taxonomy" id="1142134"/>
    <lineage>
        <taxon>Bacteria</taxon>
        <taxon>Bacillati</taxon>
        <taxon>Actinomycetota</taxon>
        <taxon>Actinomycetes</taxon>
        <taxon>Pseudonocardiales</taxon>
        <taxon>Pseudonocardiaceae</taxon>
        <taxon>Allokutzneria</taxon>
    </lineage>
</organism>
<protein>
    <recommendedName>
        <fullName evidence="4">Integral membrane protein</fullName>
    </recommendedName>
</protein>
<feature type="transmembrane region" description="Helical" evidence="1">
    <location>
        <begin position="50"/>
        <end position="69"/>
    </location>
</feature>